<reference evidence="2" key="3">
    <citation type="submission" date="2016-06" db="UniProtKB">
        <authorList>
            <consortium name="WormBaseParasite"/>
        </authorList>
    </citation>
    <scope>IDENTIFICATION</scope>
</reference>
<dbReference type="Proteomes" id="UP000050741">
    <property type="component" value="Unassembled WGS sequence"/>
</dbReference>
<reference evidence="1" key="1">
    <citation type="submission" date="2013-12" db="EMBL/GenBank/DDBJ databases">
        <authorList>
            <person name="Aslett M."/>
        </authorList>
    </citation>
    <scope>NUCLEOTIDE SEQUENCE [LARGE SCALE GENOMIC DNA]</scope>
    <source>
        <strain evidence="1">Lindley</strain>
    </source>
</reference>
<keyword evidence="1" id="KW-1185">Reference proteome</keyword>
<dbReference type="AlphaFoldDB" id="A0A183CHL1"/>
<name>A0A183CHL1_GLOPA</name>
<accession>A0A183CHL1</accession>
<evidence type="ECO:0000313" key="1">
    <source>
        <dbReference type="Proteomes" id="UP000050741"/>
    </source>
</evidence>
<evidence type="ECO:0000313" key="2">
    <source>
        <dbReference type="WBParaSite" id="GPLIN_001236700"/>
    </source>
</evidence>
<protein>
    <submittedName>
        <fullName evidence="2">Uncharacterized protein</fullName>
    </submittedName>
</protein>
<dbReference type="WBParaSite" id="GPLIN_001236700">
    <property type="protein sequence ID" value="GPLIN_001236700"/>
    <property type="gene ID" value="GPLIN_001236700"/>
</dbReference>
<proteinExistence type="predicted"/>
<reference evidence="1" key="2">
    <citation type="submission" date="2014-05" db="EMBL/GenBank/DDBJ databases">
        <title>The genome and life-stage specific transcriptomes of Globodera pallida elucidate key aspects of plant parasitism by a cyst nematode.</title>
        <authorList>
            <person name="Cotton J.A."/>
            <person name="Lilley C.J."/>
            <person name="Jones L.M."/>
            <person name="Kikuchi T."/>
            <person name="Reid A.J."/>
            <person name="Thorpe P."/>
            <person name="Tsai I.J."/>
            <person name="Beasley H."/>
            <person name="Blok V."/>
            <person name="Cock P.J.A."/>
            <person name="Van den Akker S.E."/>
            <person name="Holroyd N."/>
            <person name="Hunt M."/>
            <person name="Mantelin S."/>
            <person name="Naghra H."/>
            <person name="Pain A."/>
            <person name="Palomares-Rius J.E."/>
            <person name="Zarowiecki M."/>
            <person name="Berriman M."/>
            <person name="Jones J.T."/>
            <person name="Urwin P.E."/>
        </authorList>
    </citation>
    <scope>NUCLEOTIDE SEQUENCE [LARGE SCALE GENOMIC DNA]</scope>
    <source>
        <strain evidence="1">Lindley</strain>
    </source>
</reference>
<organism evidence="1 2">
    <name type="scientific">Globodera pallida</name>
    <name type="common">Potato cyst nematode worm</name>
    <name type="synonym">Heterodera pallida</name>
    <dbReference type="NCBI Taxonomy" id="36090"/>
    <lineage>
        <taxon>Eukaryota</taxon>
        <taxon>Metazoa</taxon>
        <taxon>Ecdysozoa</taxon>
        <taxon>Nematoda</taxon>
        <taxon>Chromadorea</taxon>
        <taxon>Rhabditida</taxon>
        <taxon>Tylenchina</taxon>
        <taxon>Tylenchomorpha</taxon>
        <taxon>Tylenchoidea</taxon>
        <taxon>Heteroderidae</taxon>
        <taxon>Heteroderinae</taxon>
        <taxon>Globodera</taxon>
    </lineage>
</organism>
<sequence length="136" mass="15034">MQECDELVPSGFGGDETAAAAGCWSGGGRATNNDGTTKIDAMLATHQQLAPQKLAVRADVRGGKRNQNRHIELDSDVPADRATLHAHLDTHAASRCKKCKFVSMLQVEQRFINGLRSMDCWMRKRQQTDWQHCGGR</sequence>